<evidence type="ECO:0000313" key="6">
    <source>
        <dbReference type="Proteomes" id="UP000595917"/>
    </source>
</evidence>
<gene>
    <name evidence="5" type="primary">scpB</name>
    <name evidence="5" type="ORF">JFL75_14655</name>
</gene>
<protein>
    <submittedName>
        <fullName evidence="5">SMC-Scp complex subunit ScpB</fullName>
    </submittedName>
</protein>
<evidence type="ECO:0000256" key="2">
    <source>
        <dbReference type="ARBA" id="ARBA00022618"/>
    </source>
</evidence>
<dbReference type="PIRSF" id="PIRSF019345">
    <property type="entry name" value="ScpB"/>
    <property type="match status" value="1"/>
</dbReference>
<dbReference type="GO" id="GO:0051304">
    <property type="term" value="P:chromosome separation"/>
    <property type="evidence" value="ECO:0007669"/>
    <property type="project" value="InterPro"/>
</dbReference>
<dbReference type="RefSeq" id="WP_215625472.1">
    <property type="nucleotide sequence ID" value="NZ_CP067089.2"/>
</dbReference>
<dbReference type="PANTHER" id="PTHR34298">
    <property type="entry name" value="SEGREGATION AND CONDENSATION PROTEIN B"/>
    <property type="match status" value="1"/>
</dbReference>
<dbReference type="AlphaFoldDB" id="A0A7T8B9B5"/>
<dbReference type="InterPro" id="IPR005234">
    <property type="entry name" value="ScpB_csome_segregation"/>
</dbReference>
<dbReference type="Proteomes" id="UP000595917">
    <property type="component" value="Chromosome"/>
</dbReference>
<accession>A0A7T8B9B5</accession>
<dbReference type="Gene3D" id="1.10.10.10">
    <property type="entry name" value="Winged helix-like DNA-binding domain superfamily/Winged helix DNA-binding domain"/>
    <property type="match status" value="2"/>
</dbReference>
<keyword evidence="2" id="KW-0132">Cell division</keyword>
<keyword evidence="1" id="KW-0963">Cytoplasm</keyword>
<evidence type="ECO:0000256" key="3">
    <source>
        <dbReference type="ARBA" id="ARBA00022829"/>
    </source>
</evidence>
<keyword evidence="6" id="KW-1185">Reference proteome</keyword>
<proteinExistence type="predicted"/>
<dbReference type="InterPro" id="IPR036390">
    <property type="entry name" value="WH_DNA-bd_sf"/>
</dbReference>
<dbReference type="KEGG" id="bhc:JFL75_14655"/>
<dbReference type="Pfam" id="PF04079">
    <property type="entry name" value="SMC_ScpB"/>
    <property type="match status" value="1"/>
</dbReference>
<dbReference type="InterPro" id="IPR036388">
    <property type="entry name" value="WH-like_DNA-bd_sf"/>
</dbReference>
<dbReference type="EMBL" id="CP067089">
    <property type="protein sequence ID" value="QQO08166.1"/>
    <property type="molecule type" value="Genomic_DNA"/>
</dbReference>
<keyword evidence="4" id="KW-0131">Cell cycle</keyword>
<dbReference type="PANTHER" id="PTHR34298:SF2">
    <property type="entry name" value="SEGREGATION AND CONDENSATION PROTEIN B"/>
    <property type="match status" value="1"/>
</dbReference>
<sequence>MELRLEKETALIEAILYLEGDPVEESALARISGLSKDVVEKSLENLGERYAREDSGVELSRIGGGIMISPKREYWENLKERYGRKNDSRLSKAALETLSIVAYSQPITRAEIEAIRGVSADNMIRLLLDRTLIREVGKKDIPGKPVQFGTTREFLKFFRLESIADLPKLNESELDRFELNGEE</sequence>
<evidence type="ECO:0000256" key="1">
    <source>
        <dbReference type="ARBA" id="ARBA00022490"/>
    </source>
</evidence>
<evidence type="ECO:0000256" key="4">
    <source>
        <dbReference type="ARBA" id="ARBA00023306"/>
    </source>
</evidence>
<dbReference type="GO" id="GO:0051301">
    <property type="term" value="P:cell division"/>
    <property type="evidence" value="ECO:0007669"/>
    <property type="project" value="UniProtKB-KW"/>
</dbReference>
<dbReference type="SUPFAM" id="SSF46785">
    <property type="entry name" value="Winged helix' DNA-binding domain"/>
    <property type="match status" value="2"/>
</dbReference>
<organism evidence="5 6">
    <name type="scientific">Breznakiella homolactica</name>
    <dbReference type="NCBI Taxonomy" id="2798577"/>
    <lineage>
        <taxon>Bacteria</taxon>
        <taxon>Pseudomonadati</taxon>
        <taxon>Spirochaetota</taxon>
        <taxon>Spirochaetia</taxon>
        <taxon>Spirochaetales</taxon>
        <taxon>Breznakiellaceae</taxon>
        <taxon>Breznakiella</taxon>
    </lineage>
</organism>
<evidence type="ECO:0000313" key="5">
    <source>
        <dbReference type="EMBL" id="QQO08166.1"/>
    </source>
</evidence>
<reference evidence="5" key="1">
    <citation type="submission" date="2021-01" db="EMBL/GenBank/DDBJ databases">
        <title>Description of Breznakiella homolactica.</title>
        <authorList>
            <person name="Song Y."/>
            <person name="Brune A."/>
        </authorList>
    </citation>
    <scope>NUCLEOTIDE SEQUENCE</scope>
    <source>
        <strain evidence="5">RmG30</strain>
    </source>
</reference>
<name>A0A7T8B9B5_9SPIR</name>
<dbReference type="NCBIfam" id="TIGR00281">
    <property type="entry name" value="SMC-Scp complex subunit ScpB"/>
    <property type="match status" value="1"/>
</dbReference>
<keyword evidence="3" id="KW-0159">Chromosome partition</keyword>